<evidence type="ECO:0000313" key="12">
    <source>
        <dbReference type="Proteomes" id="UP000230088"/>
    </source>
</evidence>
<dbReference type="GO" id="GO:0009231">
    <property type="term" value="P:riboflavin biosynthetic process"/>
    <property type="evidence" value="ECO:0007669"/>
    <property type="project" value="UniProtKB-KW"/>
</dbReference>
<evidence type="ECO:0000256" key="1">
    <source>
        <dbReference type="ARBA" id="ARBA00002803"/>
    </source>
</evidence>
<dbReference type="Pfam" id="PF00677">
    <property type="entry name" value="Lum_binding"/>
    <property type="match status" value="2"/>
</dbReference>
<dbReference type="PANTHER" id="PTHR21098:SF0">
    <property type="entry name" value="RIBOFLAVIN SYNTHASE"/>
    <property type="match status" value="1"/>
</dbReference>
<comment type="pathway">
    <text evidence="2">Cofactor biosynthesis; riboflavin biosynthesis; riboflavin from 2-hydroxy-3-oxobutyl phosphate and 5-amino-6-(D-ribitylamino)uracil: step 2/2.</text>
</comment>
<dbReference type="InterPro" id="IPR023366">
    <property type="entry name" value="ATP_synth_asu-like_sf"/>
</dbReference>
<sequence>MFTGIITHSGKIKKQENAVWTISAPAGFLKQIKKGMSVALNGVCLTVLKKQAKDSFCLEIMPETKKRTNFSDLKINDFVNLELPLKSNSFLSGHFVQGHIDGTGILREIKKQGNGKILKIGLPQKLIKYLVEKGSVAINGISLTVIGAGRDFFTVGIIPWTWQKTNLSRAKIGDKLNIEVDILAKYLKKLLKK</sequence>
<dbReference type="GO" id="GO:0004746">
    <property type="term" value="F:riboflavin synthase activity"/>
    <property type="evidence" value="ECO:0007669"/>
    <property type="project" value="UniProtKB-UniRule"/>
</dbReference>
<dbReference type="NCBIfam" id="TIGR00187">
    <property type="entry name" value="ribE"/>
    <property type="match status" value="1"/>
</dbReference>
<evidence type="ECO:0000256" key="5">
    <source>
        <dbReference type="ARBA" id="ARBA00022619"/>
    </source>
</evidence>
<evidence type="ECO:0000256" key="3">
    <source>
        <dbReference type="ARBA" id="ARBA00012827"/>
    </source>
</evidence>
<evidence type="ECO:0000256" key="8">
    <source>
        <dbReference type="NCBIfam" id="TIGR00187"/>
    </source>
</evidence>
<evidence type="ECO:0000256" key="6">
    <source>
        <dbReference type="ARBA" id="ARBA00022679"/>
    </source>
</evidence>
<evidence type="ECO:0000259" key="10">
    <source>
        <dbReference type="PROSITE" id="PS51177"/>
    </source>
</evidence>
<keyword evidence="7" id="KW-0677">Repeat</keyword>
<dbReference type="InterPro" id="IPR026017">
    <property type="entry name" value="Lumazine-bd_dom"/>
</dbReference>
<feature type="domain" description="Lumazine-binding" evidence="10">
    <location>
        <begin position="1"/>
        <end position="94"/>
    </location>
</feature>
<dbReference type="PANTHER" id="PTHR21098">
    <property type="entry name" value="RIBOFLAVIN SYNTHASE ALPHA CHAIN"/>
    <property type="match status" value="1"/>
</dbReference>
<evidence type="ECO:0000313" key="11">
    <source>
        <dbReference type="EMBL" id="PIS39400.1"/>
    </source>
</evidence>
<comment type="function">
    <text evidence="1">Catalyzes the dismutation of two molecules of 6,7-dimethyl-8-ribityllumazine, resulting in the formation of riboflavin and 5-amino-6-(D-ribitylamino)uracil.</text>
</comment>
<dbReference type="InterPro" id="IPR001783">
    <property type="entry name" value="Lumazine-bd"/>
</dbReference>
<feature type="repeat" description="Lumazine-binding" evidence="9">
    <location>
        <begin position="1"/>
        <end position="94"/>
    </location>
</feature>
<dbReference type="FunFam" id="2.40.30.20:FF:000004">
    <property type="entry name" value="Riboflavin synthase, alpha subunit"/>
    <property type="match status" value="1"/>
</dbReference>
<feature type="repeat" description="Lumazine-binding" evidence="9">
    <location>
        <begin position="95"/>
        <end position="191"/>
    </location>
</feature>
<proteinExistence type="predicted"/>
<keyword evidence="5" id="KW-0686">Riboflavin biosynthesis</keyword>
<dbReference type="PIRSF" id="PIRSF000498">
    <property type="entry name" value="Riboflavin_syn_A"/>
    <property type="match status" value="1"/>
</dbReference>
<dbReference type="EMBL" id="PEYD01000040">
    <property type="protein sequence ID" value="PIS39400.1"/>
    <property type="molecule type" value="Genomic_DNA"/>
</dbReference>
<gene>
    <name evidence="11" type="ORF">COT33_02160</name>
</gene>
<dbReference type="Gene3D" id="2.40.30.20">
    <property type="match status" value="2"/>
</dbReference>
<dbReference type="EC" id="2.5.1.9" evidence="3 8"/>
<comment type="caution">
    <text evidence="11">The sequence shown here is derived from an EMBL/GenBank/DDBJ whole genome shotgun (WGS) entry which is preliminary data.</text>
</comment>
<accession>A0A2H0YLS2</accession>
<dbReference type="CDD" id="cd00402">
    <property type="entry name" value="Riboflavin_synthase_like"/>
    <property type="match status" value="1"/>
</dbReference>
<feature type="domain" description="Lumazine-binding" evidence="10">
    <location>
        <begin position="95"/>
        <end position="191"/>
    </location>
</feature>
<organism evidence="11 12">
    <name type="scientific">Candidatus Nealsonbacteria bacterium CG08_land_8_20_14_0_20_38_20</name>
    <dbReference type="NCBI Taxonomy" id="1974705"/>
    <lineage>
        <taxon>Bacteria</taxon>
        <taxon>Candidatus Nealsoniibacteriota</taxon>
    </lineage>
</organism>
<reference evidence="12" key="1">
    <citation type="submission" date="2017-09" db="EMBL/GenBank/DDBJ databases">
        <title>Depth-based differentiation of microbial function through sediment-hosted aquifers and enrichment of novel symbionts in the deep terrestrial subsurface.</title>
        <authorList>
            <person name="Probst A.J."/>
            <person name="Ladd B."/>
            <person name="Jarett J.K."/>
            <person name="Geller-Mcgrath D.E."/>
            <person name="Sieber C.M.K."/>
            <person name="Emerson J.B."/>
            <person name="Anantharaman K."/>
            <person name="Thomas B.C."/>
            <person name="Malmstrom R."/>
            <person name="Stieglmeier M."/>
            <person name="Klingl A."/>
            <person name="Woyke T."/>
            <person name="Ryan C.M."/>
            <person name="Banfield J.F."/>
        </authorList>
    </citation>
    <scope>NUCLEOTIDE SEQUENCE [LARGE SCALE GENOMIC DNA]</scope>
</reference>
<dbReference type="PROSITE" id="PS51177">
    <property type="entry name" value="LUMAZINE_BIND"/>
    <property type="match status" value="2"/>
</dbReference>
<protein>
    <recommendedName>
        <fullName evidence="4 8">Riboflavin synthase</fullName>
        <ecNumber evidence="3 8">2.5.1.9</ecNumber>
    </recommendedName>
</protein>
<dbReference type="AlphaFoldDB" id="A0A2H0YLS2"/>
<keyword evidence="6" id="KW-0808">Transferase</keyword>
<dbReference type="InterPro" id="IPR017938">
    <property type="entry name" value="Riboflavin_synthase-like_b-brl"/>
</dbReference>
<dbReference type="SUPFAM" id="SSF63380">
    <property type="entry name" value="Riboflavin synthase domain-like"/>
    <property type="match status" value="2"/>
</dbReference>
<name>A0A2H0YLS2_9BACT</name>
<dbReference type="Proteomes" id="UP000230088">
    <property type="component" value="Unassembled WGS sequence"/>
</dbReference>
<evidence type="ECO:0000256" key="2">
    <source>
        <dbReference type="ARBA" id="ARBA00004887"/>
    </source>
</evidence>
<evidence type="ECO:0000256" key="7">
    <source>
        <dbReference type="ARBA" id="ARBA00022737"/>
    </source>
</evidence>
<evidence type="ECO:0000256" key="4">
    <source>
        <dbReference type="ARBA" id="ARBA00013950"/>
    </source>
</evidence>
<evidence type="ECO:0000256" key="9">
    <source>
        <dbReference type="PROSITE-ProRule" id="PRU00524"/>
    </source>
</evidence>
<dbReference type="NCBIfam" id="NF006767">
    <property type="entry name" value="PRK09289.1"/>
    <property type="match status" value="1"/>
</dbReference>